<organism evidence="1 2">
    <name type="scientific">Methanococcoides seepicolus</name>
    <dbReference type="NCBI Taxonomy" id="2828780"/>
    <lineage>
        <taxon>Archaea</taxon>
        <taxon>Methanobacteriati</taxon>
        <taxon>Methanobacteriota</taxon>
        <taxon>Stenosarchaea group</taxon>
        <taxon>Methanomicrobia</taxon>
        <taxon>Methanosarcinales</taxon>
        <taxon>Methanosarcinaceae</taxon>
        <taxon>Methanococcoides</taxon>
    </lineage>
</organism>
<dbReference type="AlphaFoldDB" id="A0A9E4ZA87"/>
<sequence length="123" mass="14306">MVEYITIDNKKYSLKSLRLITGDLSLAADVTGISEEQLLLCEAIDDPYILPYLLDRFYSLELKDAEGFRLCLIRIQVDSDLRLNEDIQKHQHRGYVARTVEKLLFRDIFLEVLREGEEEVVEG</sequence>
<comment type="caution">
    <text evidence="1">The sequence shown here is derived from an EMBL/GenBank/DDBJ whole genome shotgun (WGS) entry which is preliminary data.</text>
</comment>
<dbReference type="EMBL" id="JAGSOI010000001">
    <property type="protein sequence ID" value="MCM1985440.1"/>
    <property type="molecule type" value="Genomic_DNA"/>
</dbReference>
<accession>A0A9E4ZA87</accession>
<dbReference type="Proteomes" id="UP001056766">
    <property type="component" value="Unassembled WGS sequence"/>
</dbReference>
<keyword evidence="2" id="KW-1185">Reference proteome</keyword>
<name>A0A9E4ZA87_9EURY</name>
<reference evidence="1" key="1">
    <citation type="journal article" date="2021" name="mSystems">
        <title>Bacteria and Archaea Synergistically Convert Glycine Betaine to Biogenic Methane in the Formosa Cold Seep of the South China Sea.</title>
        <authorList>
            <person name="Li L."/>
            <person name="Zhang W."/>
            <person name="Zhang S."/>
            <person name="Song L."/>
            <person name="Sun Q."/>
            <person name="Zhang H."/>
            <person name="Xiang H."/>
            <person name="Dong X."/>
        </authorList>
    </citation>
    <scope>NUCLEOTIDE SEQUENCE</scope>
    <source>
        <strain evidence="1">LLY</strain>
    </source>
</reference>
<gene>
    <name evidence="1" type="ORF">KDK67_00165</name>
</gene>
<evidence type="ECO:0000313" key="2">
    <source>
        <dbReference type="Proteomes" id="UP001056766"/>
    </source>
</evidence>
<protein>
    <submittedName>
        <fullName evidence="1">Uncharacterized protein</fullName>
    </submittedName>
</protein>
<evidence type="ECO:0000313" key="1">
    <source>
        <dbReference type="EMBL" id="MCM1985440.1"/>
    </source>
</evidence>
<dbReference type="RefSeq" id="WP_250866818.1">
    <property type="nucleotide sequence ID" value="NZ_JAGSOI010000001.1"/>
</dbReference>
<reference evidence="1" key="2">
    <citation type="submission" date="2021-04" db="EMBL/GenBank/DDBJ databases">
        <authorList>
            <person name="Dong X."/>
        </authorList>
    </citation>
    <scope>NUCLEOTIDE SEQUENCE</scope>
    <source>
        <strain evidence="1">LLY</strain>
    </source>
</reference>
<proteinExistence type="predicted"/>